<comment type="caution">
    <text evidence="1">The sequence shown here is derived from an EMBL/GenBank/DDBJ whole genome shotgun (WGS) entry which is preliminary data.</text>
</comment>
<accession>A0A9K3D0H3</accession>
<evidence type="ECO:0000313" key="2">
    <source>
        <dbReference type="Proteomes" id="UP000265618"/>
    </source>
</evidence>
<proteinExistence type="predicted"/>
<dbReference type="AlphaFoldDB" id="A0A9K3D0H3"/>
<evidence type="ECO:0000313" key="1">
    <source>
        <dbReference type="EMBL" id="GIQ86491.1"/>
    </source>
</evidence>
<name>A0A9K3D0H3_9EUKA</name>
<dbReference type="EMBL" id="BDIP01002567">
    <property type="protein sequence ID" value="GIQ86491.1"/>
    <property type="molecule type" value="Genomic_DNA"/>
</dbReference>
<reference evidence="1 2" key="1">
    <citation type="journal article" date="2018" name="PLoS ONE">
        <title>The draft genome of Kipferlia bialata reveals reductive genome evolution in fornicate parasites.</title>
        <authorList>
            <person name="Tanifuji G."/>
            <person name="Takabayashi S."/>
            <person name="Kume K."/>
            <person name="Takagi M."/>
            <person name="Nakayama T."/>
            <person name="Kamikawa R."/>
            <person name="Inagaki Y."/>
            <person name="Hashimoto T."/>
        </authorList>
    </citation>
    <scope>NUCLEOTIDE SEQUENCE [LARGE SCALE GENOMIC DNA]</scope>
    <source>
        <strain evidence="1">NY0173</strain>
    </source>
</reference>
<keyword evidence="2" id="KW-1185">Reference proteome</keyword>
<dbReference type="Proteomes" id="UP000265618">
    <property type="component" value="Unassembled WGS sequence"/>
</dbReference>
<gene>
    <name evidence="1" type="ORF">KIPB_008358</name>
</gene>
<organism evidence="1 2">
    <name type="scientific">Kipferlia bialata</name>
    <dbReference type="NCBI Taxonomy" id="797122"/>
    <lineage>
        <taxon>Eukaryota</taxon>
        <taxon>Metamonada</taxon>
        <taxon>Carpediemonas-like organisms</taxon>
        <taxon>Kipferlia</taxon>
    </lineage>
</organism>
<sequence length="195" mass="20747">MFNSCHTNVWYVTGALEGAGSLRETLLNGSGSVDGTHLHLSECGSAFRAPLLLDKETFKYCGLAMVLTGASCNAVVDISIAAVWHKSVPLVHHAATASGKLAGFPKLALARPDLTCAFRGEGSDATDQLFVPVLVACSRRGYAWLHGMHQRGVTLSLSDPRLMEGLVSNDLPGLHSLCPRVTQVCEAPVEQESTM</sequence>
<protein>
    <submittedName>
        <fullName evidence="1">Uncharacterized protein</fullName>
    </submittedName>
</protein>